<evidence type="ECO:0000313" key="2">
    <source>
        <dbReference type="Proteomes" id="UP000050424"/>
    </source>
</evidence>
<evidence type="ECO:0000313" key="1">
    <source>
        <dbReference type="EMBL" id="KPM34792.1"/>
    </source>
</evidence>
<gene>
    <name evidence="1" type="ORF">AK830_g11788</name>
</gene>
<name>A0A0P7B717_9HYPO</name>
<dbReference type="OrthoDB" id="5053136at2759"/>
<sequence length="77" mass="8745">MAGRINKSSPFVHEIPRNLVTDLVKFKNALHDIYGMLAGDSNFRVSGTDQTITVRAYLEEPKDLRKELEDRGVVNKE</sequence>
<dbReference type="Proteomes" id="UP000050424">
    <property type="component" value="Unassembled WGS sequence"/>
</dbReference>
<reference evidence="1 2" key="1">
    <citation type="submission" date="2015-09" db="EMBL/GenBank/DDBJ databases">
        <title>Draft genome of a European isolate of the apple canker pathogen Neonectria ditissima.</title>
        <authorList>
            <person name="Gomez-Cortecero A."/>
            <person name="Harrison R.J."/>
            <person name="Armitage A.D."/>
        </authorList>
    </citation>
    <scope>NUCLEOTIDE SEQUENCE [LARGE SCALE GENOMIC DNA]</scope>
    <source>
        <strain evidence="1 2">R09/05</strain>
    </source>
</reference>
<protein>
    <submittedName>
        <fullName evidence="1">Uncharacterized protein</fullName>
    </submittedName>
</protein>
<keyword evidence="2" id="KW-1185">Reference proteome</keyword>
<organism evidence="1 2">
    <name type="scientific">Neonectria ditissima</name>
    <dbReference type="NCBI Taxonomy" id="78410"/>
    <lineage>
        <taxon>Eukaryota</taxon>
        <taxon>Fungi</taxon>
        <taxon>Dikarya</taxon>
        <taxon>Ascomycota</taxon>
        <taxon>Pezizomycotina</taxon>
        <taxon>Sordariomycetes</taxon>
        <taxon>Hypocreomycetidae</taxon>
        <taxon>Hypocreales</taxon>
        <taxon>Nectriaceae</taxon>
        <taxon>Neonectria</taxon>
    </lineage>
</organism>
<dbReference type="EMBL" id="LKCW01000301">
    <property type="protein sequence ID" value="KPM34792.1"/>
    <property type="molecule type" value="Genomic_DNA"/>
</dbReference>
<comment type="caution">
    <text evidence="1">The sequence shown here is derived from an EMBL/GenBank/DDBJ whole genome shotgun (WGS) entry which is preliminary data.</text>
</comment>
<accession>A0A0P7B717</accession>
<proteinExistence type="predicted"/>
<dbReference type="AlphaFoldDB" id="A0A0P7B717"/>